<dbReference type="KEGG" id="acou:A5CBH24_19730"/>
<evidence type="ECO:0000313" key="2">
    <source>
        <dbReference type="EMBL" id="BBL04660.1"/>
    </source>
</evidence>
<dbReference type="AlphaFoldDB" id="A0A4Y1WUC7"/>
<dbReference type="PANTHER" id="PTHR43272:SF52">
    <property type="entry name" value="AMP-DEPENDENT SYNTHETASE_LIGASE DOMAIN-CONTAINING PROTEIN"/>
    <property type="match status" value="1"/>
</dbReference>
<keyword evidence="3" id="KW-1185">Reference proteome</keyword>
<evidence type="ECO:0000313" key="3">
    <source>
        <dbReference type="Proteomes" id="UP000318946"/>
    </source>
</evidence>
<dbReference type="SUPFAM" id="SSF56801">
    <property type="entry name" value="Acetyl-CoA synthetase-like"/>
    <property type="match status" value="1"/>
</dbReference>
<dbReference type="GO" id="GO:0016020">
    <property type="term" value="C:membrane"/>
    <property type="evidence" value="ECO:0007669"/>
    <property type="project" value="TreeGrafter"/>
</dbReference>
<proteinExistence type="predicted"/>
<dbReference type="Proteomes" id="UP000318946">
    <property type="component" value="Chromosome"/>
</dbReference>
<accession>A0A4Y1WUC7</accession>
<dbReference type="OrthoDB" id="9778383at2"/>
<dbReference type="Pfam" id="PF00501">
    <property type="entry name" value="AMP-binding"/>
    <property type="match status" value="1"/>
</dbReference>
<dbReference type="RefSeq" id="WP_019129928.1">
    <property type="nucleotide sequence ID" value="NZ_AP019735.1"/>
</dbReference>
<reference evidence="3" key="1">
    <citation type="submission" date="2019-06" db="EMBL/GenBank/DDBJ databases">
        <title>Alistipes onderdonkii subsp. vulgaris subsp. nov., Alistipes dispar sp. nov. and Alistipes communis sp. nov., isolated from human faeces, and creation of Alistipes onderdonkii subsp. onderdonkii subsp. nov.</title>
        <authorList>
            <person name="Sakamoto M."/>
            <person name="Ikeyama N."/>
            <person name="Ogata Y."/>
            <person name="Suda W."/>
            <person name="Iino T."/>
            <person name="Hattori M."/>
            <person name="Ohkuma M."/>
        </authorList>
    </citation>
    <scope>NUCLEOTIDE SEQUENCE [LARGE SCALE GENOMIC DNA]</scope>
    <source>
        <strain evidence="3">5CBH24</strain>
    </source>
</reference>
<dbReference type="PROSITE" id="PS00455">
    <property type="entry name" value="AMP_BINDING"/>
    <property type="match status" value="1"/>
</dbReference>
<dbReference type="EMBL" id="AP019735">
    <property type="protein sequence ID" value="BBL04660.1"/>
    <property type="molecule type" value="Genomic_DNA"/>
</dbReference>
<dbReference type="InterPro" id="IPR042099">
    <property type="entry name" value="ANL_N_sf"/>
</dbReference>
<dbReference type="Gene3D" id="3.40.50.12780">
    <property type="entry name" value="N-terminal domain of ligase-like"/>
    <property type="match status" value="1"/>
</dbReference>
<gene>
    <name evidence="2" type="ORF">A5CBH24_19730</name>
</gene>
<dbReference type="PANTHER" id="PTHR43272">
    <property type="entry name" value="LONG-CHAIN-FATTY-ACID--COA LIGASE"/>
    <property type="match status" value="1"/>
</dbReference>
<sequence>MLQENLIRMYEESFRTHRELPALTDYFKGETFSYYEMAKEIAKLHLFFKKAEIRRGDKIALVGRNNPRWCITYLATITYGAVIVPILQDFAPADIVHIVNHSESRLLFVGDNYWDIIEEDEIARIDAVLSLTDFHVIYERRGKSLGVYMRDMVKNYRAKYKRGFSADDIKYPDIPNDQMVLLNYTSGTTGYSKGVMLTVNNLTGNVLVAKNARNTQTGTHYFVRGGRTLSFLPLAHAYGCAFDFLSPLAVGGHVTLLGKIPSPKILIEAMQMVKPTVICCVPLILEKIYRKQVLPLLEKGPMSIAMKIPLLNSAIYSAIRKKLIDSFGGEVVIFIVGGAPMNQETEAFLLKIKFPITVGYGMTECAPLISFTTDDLFKAGSCGMYIKEYLDLRIDSPDPEHTAGEIIVKGEHVMLGYYKNEKDTHAVLDPDGWLHTGDMGTVDPDGTLYIRGRSKTMILTGSGQNIYPEEIEDKLNNMYLVLESLVLEHNGKLHALVVPDYEQAEREGVDKNDLPQIMENNLKELNTVVAGYEHVAAITIYPTEFEKTPKRSIKRYLYNVTLLGK</sequence>
<protein>
    <submittedName>
        <fullName evidence="2">Long-chain-fatty-acid--CoA ligase</fullName>
    </submittedName>
</protein>
<dbReference type="InterPro" id="IPR020845">
    <property type="entry name" value="AMP-binding_CS"/>
</dbReference>
<feature type="domain" description="AMP-dependent synthetase/ligase" evidence="1">
    <location>
        <begin position="11"/>
        <end position="418"/>
    </location>
</feature>
<name>A0A4Y1WUC7_9BACT</name>
<dbReference type="InterPro" id="IPR000873">
    <property type="entry name" value="AMP-dep_synth/lig_dom"/>
</dbReference>
<evidence type="ECO:0000259" key="1">
    <source>
        <dbReference type="Pfam" id="PF00501"/>
    </source>
</evidence>
<organism evidence="2 3">
    <name type="scientific">Alistipes communis</name>
    <dbReference type="NCBI Taxonomy" id="2585118"/>
    <lineage>
        <taxon>Bacteria</taxon>
        <taxon>Pseudomonadati</taxon>
        <taxon>Bacteroidota</taxon>
        <taxon>Bacteroidia</taxon>
        <taxon>Bacteroidales</taxon>
        <taxon>Rikenellaceae</taxon>
        <taxon>Alistipes</taxon>
    </lineage>
</organism>
<keyword evidence="2" id="KW-0436">Ligase</keyword>
<dbReference type="GO" id="GO:0004467">
    <property type="term" value="F:long-chain fatty acid-CoA ligase activity"/>
    <property type="evidence" value="ECO:0007669"/>
    <property type="project" value="TreeGrafter"/>
</dbReference>
<dbReference type="GeneID" id="78342691"/>